<evidence type="ECO:0000313" key="1">
    <source>
        <dbReference type="EMBL" id="AKG47495.1"/>
    </source>
</evidence>
<protein>
    <submittedName>
        <fullName evidence="1">Uncharacterized protein</fullName>
    </submittedName>
</protein>
<keyword evidence="1" id="KW-0614">Plasmid</keyword>
<dbReference type="AlphaFoldDB" id="A0A0K0MNU8"/>
<sequence>MDITHNDYELNSKKYIFSLVREFSIRESHSIPRAFAMKVMASSLSDQAKNLVWLSLDSLVNEGIFRKENGNYFLTELGDHTIYGLPSKGSYSLEARKEILNLVRKERLQAGHALTERAIYQFTMMANLNPNVKEALVPELIKMIDEGLFEQTTDNRTLLTAKGFSAVNMA</sequence>
<gene>
    <name evidence="1" type="ORF">pA_00055</name>
</gene>
<dbReference type="EMBL" id="KP942676">
    <property type="protein sequence ID" value="AKG47495.1"/>
    <property type="molecule type" value="Genomic_DNA"/>
</dbReference>
<proteinExistence type="predicted"/>
<geneLocation type="plasmid" evidence="1">
    <name>Drgb1</name>
</geneLocation>
<dbReference type="RefSeq" id="WP_181374664.1">
    <property type="nucleotide sequence ID" value="NZ_KP942676.1"/>
</dbReference>
<reference evidence="1" key="1">
    <citation type="journal article" date="2015" name="Environ. Microbiol.">
        <title>Plasmids from the gut microbiome of cabbage root fly larvae encode SaxA that catalyses the conversion of the plant toxin 2-phenylethyl isothiocyanate.</title>
        <authorList>
            <person name="Welte C.U."/>
            <person name="de Graaf R.M."/>
            <person name="van den Bosch T.J."/>
            <person name="Op den Camp H.J."/>
            <person name="van Dam N.M."/>
            <person name="Jetten M.S."/>
        </authorList>
    </citation>
    <scope>NUCLEOTIDE SEQUENCE</scope>
    <source>
        <plasmid evidence="1">Drgb1</plasmid>
    </source>
</reference>
<reference evidence="1" key="2">
    <citation type="submission" date="2015-03" db="EMBL/GenBank/DDBJ databases">
        <authorList>
            <person name="Welte C."/>
            <person name="de Graaf R."/>
            <person name="van den Bosch T.J.M."/>
            <person name="Op den Camp H."/>
            <person name="van Dam N."/>
            <person name="Jetten M."/>
        </authorList>
    </citation>
    <scope>NUCLEOTIDE SEQUENCE</scope>
    <source>
        <plasmid evidence="1">Drgb1</plasmid>
    </source>
</reference>
<organism evidence="1">
    <name type="scientific">Pectobacterium carotovorum</name>
    <name type="common">Erwinia carotovora</name>
    <dbReference type="NCBI Taxonomy" id="554"/>
    <lineage>
        <taxon>Bacteria</taxon>
        <taxon>Pseudomonadati</taxon>
        <taxon>Pseudomonadota</taxon>
        <taxon>Gammaproteobacteria</taxon>
        <taxon>Enterobacterales</taxon>
        <taxon>Pectobacteriaceae</taxon>
        <taxon>Pectobacterium</taxon>
    </lineage>
</organism>
<accession>A0A0K0MNU8</accession>
<name>A0A0K0MNU8_PECCA</name>